<dbReference type="NCBIfam" id="TIGR00229">
    <property type="entry name" value="sensory_box"/>
    <property type="match status" value="2"/>
</dbReference>
<keyword evidence="9" id="KW-0379">Hydroxylation</keyword>
<feature type="region of interest" description="Disordered" evidence="10">
    <location>
        <begin position="784"/>
        <end position="811"/>
    </location>
</feature>
<keyword evidence="7" id="KW-0804">Transcription</keyword>
<feature type="domain" description="BHLH" evidence="12">
    <location>
        <begin position="70"/>
        <end position="123"/>
    </location>
</feature>
<dbReference type="InterPro" id="IPR021537">
    <property type="entry name" value="HIF_alpha-like"/>
</dbReference>
<dbReference type="PANTHER" id="PTHR23043:SF8">
    <property type="entry name" value="ENDOTHELIAL PAS DOMAIN-CONTAINING PROTEIN 1"/>
    <property type="match status" value="1"/>
</dbReference>
<evidence type="ECO:0000313" key="13">
    <source>
        <dbReference type="EMBL" id="KAL1263332.1"/>
    </source>
</evidence>
<evidence type="ECO:0000256" key="9">
    <source>
        <dbReference type="ARBA" id="ARBA00023278"/>
    </source>
</evidence>
<accession>A0ABR3ME19</accession>
<evidence type="ECO:0000256" key="4">
    <source>
        <dbReference type="ARBA" id="ARBA00023015"/>
    </source>
</evidence>
<evidence type="ECO:0000313" key="14">
    <source>
        <dbReference type="Proteomes" id="UP001558613"/>
    </source>
</evidence>
<dbReference type="Pfam" id="PF08447">
    <property type="entry name" value="PAS_3"/>
    <property type="match status" value="1"/>
</dbReference>
<evidence type="ECO:0000256" key="6">
    <source>
        <dbReference type="ARBA" id="ARBA00023159"/>
    </source>
</evidence>
<dbReference type="InterPro" id="IPR036638">
    <property type="entry name" value="HLH_DNA-bd_sf"/>
</dbReference>
<dbReference type="Pfam" id="PF00989">
    <property type="entry name" value="PAS"/>
    <property type="match status" value="1"/>
</dbReference>
<dbReference type="InterPro" id="IPR014887">
    <property type="entry name" value="HIF-1_CTAD"/>
</dbReference>
<keyword evidence="5" id="KW-0238">DNA-binding</keyword>
<dbReference type="InterPro" id="IPR013767">
    <property type="entry name" value="PAS_fold"/>
</dbReference>
<gene>
    <name evidence="13" type="ORF">QQF64_006071</name>
</gene>
<dbReference type="SUPFAM" id="SSF47459">
    <property type="entry name" value="HLH, helix-loop-helix DNA-binding domain"/>
    <property type="match status" value="1"/>
</dbReference>
<dbReference type="Proteomes" id="UP001558613">
    <property type="component" value="Unassembled WGS sequence"/>
</dbReference>
<dbReference type="Gene3D" id="3.30.450.20">
    <property type="entry name" value="PAS domain"/>
    <property type="match status" value="2"/>
</dbReference>
<organism evidence="13 14">
    <name type="scientific">Cirrhinus molitorella</name>
    <name type="common">mud carp</name>
    <dbReference type="NCBI Taxonomy" id="172907"/>
    <lineage>
        <taxon>Eukaryota</taxon>
        <taxon>Metazoa</taxon>
        <taxon>Chordata</taxon>
        <taxon>Craniata</taxon>
        <taxon>Vertebrata</taxon>
        <taxon>Euteleostomi</taxon>
        <taxon>Actinopterygii</taxon>
        <taxon>Neopterygii</taxon>
        <taxon>Teleostei</taxon>
        <taxon>Ostariophysi</taxon>
        <taxon>Cypriniformes</taxon>
        <taxon>Cyprinidae</taxon>
        <taxon>Labeoninae</taxon>
        <taxon>Labeonini</taxon>
        <taxon>Cirrhinus</taxon>
    </lineage>
</organism>
<dbReference type="SMART" id="SM00353">
    <property type="entry name" value="HLH"/>
    <property type="match status" value="1"/>
</dbReference>
<dbReference type="InterPro" id="IPR011598">
    <property type="entry name" value="bHLH_dom"/>
</dbReference>
<comment type="caution">
    <text evidence="13">The sequence shown here is derived from an EMBL/GenBank/DDBJ whole genome shotgun (WGS) entry which is preliminary data.</text>
</comment>
<reference evidence="13 14" key="1">
    <citation type="submission" date="2023-09" db="EMBL/GenBank/DDBJ databases">
        <authorList>
            <person name="Wang M."/>
        </authorList>
    </citation>
    <scope>NUCLEOTIDE SEQUENCE [LARGE SCALE GENOMIC DNA]</scope>
    <source>
        <strain evidence="13">GT-2023</strain>
        <tissue evidence="13">Liver</tissue>
    </source>
</reference>
<evidence type="ECO:0000256" key="7">
    <source>
        <dbReference type="ARBA" id="ARBA00023163"/>
    </source>
</evidence>
<dbReference type="CDD" id="cd00130">
    <property type="entry name" value="PAS"/>
    <property type="match status" value="2"/>
</dbReference>
<keyword evidence="8" id="KW-0539">Nucleus</keyword>
<keyword evidence="4" id="KW-0805">Transcription regulation</keyword>
<keyword evidence="3" id="KW-0832">Ubl conjugation</keyword>
<keyword evidence="14" id="KW-1185">Reference proteome</keyword>
<dbReference type="Pfam" id="PF08778">
    <property type="entry name" value="HIF-1a_CTAD"/>
    <property type="match status" value="1"/>
</dbReference>
<proteinExistence type="predicted"/>
<dbReference type="Pfam" id="PF11413">
    <property type="entry name" value="HIF-1"/>
    <property type="match status" value="1"/>
</dbReference>
<protein>
    <recommendedName>
        <fullName evidence="15">Endothelial PAS domain protein 1</fullName>
    </recommendedName>
</protein>
<dbReference type="PROSITE" id="PS50888">
    <property type="entry name" value="BHLH"/>
    <property type="match status" value="1"/>
</dbReference>
<name>A0ABR3ME19_9TELE</name>
<evidence type="ECO:0000256" key="2">
    <source>
        <dbReference type="ARBA" id="ARBA00022737"/>
    </source>
</evidence>
<feature type="compositionally biased region" description="Low complexity" evidence="10">
    <location>
        <begin position="516"/>
        <end position="529"/>
    </location>
</feature>
<evidence type="ECO:0000259" key="12">
    <source>
        <dbReference type="PROSITE" id="PS50888"/>
    </source>
</evidence>
<dbReference type="SUPFAM" id="SSF55785">
    <property type="entry name" value="PYP-like sensor domain (PAS domain)"/>
    <property type="match status" value="2"/>
</dbReference>
<dbReference type="PROSITE" id="PS50112">
    <property type="entry name" value="PAS"/>
    <property type="match status" value="2"/>
</dbReference>
<dbReference type="InterPro" id="IPR000014">
    <property type="entry name" value="PAS"/>
</dbReference>
<evidence type="ECO:0000256" key="3">
    <source>
        <dbReference type="ARBA" id="ARBA00022843"/>
    </source>
</evidence>
<feature type="region of interest" description="Disordered" evidence="10">
    <location>
        <begin position="506"/>
        <end position="532"/>
    </location>
</feature>
<comment type="subcellular location">
    <subcellularLocation>
        <location evidence="1">Nucleus</location>
    </subcellularLocation>
</comment>
<dbReference type="InterPro" id="IPR001610">
    <property type="entry name" value="PAC"/>
</dbReference>
<dbReference type="EMBL" id="JAYMGO010000013">
    <property type="protein sequence ID" value="KAL1263332.1"/>
    <property type="molecule type" value="Genomic_DNA"/>
</dbReference>
<sequence>MGGSQRRLQPIRELQLIAQLSSALQCGAARSRWFGACPLCTEIGLLLNCGNYEGTEMTAEKEKKRCSSERRKEKSRDAARCRRSKETEVFYELARQLPLPHSISSHLDKASIMRLAISYLRTRKILTSACATATETTDTDRLMDSCYLKSLGGFISVVTSDGDMIFLSENINKFMGLTQVELTGHSIFDFTHPCDHEEIRENLSLKAGMGKKGKELSTERDFFMRMKCTVTNRGRTVNLKSASWKVLHCTGHLKVYNGCPARVLCGFKEPPLTCLVMMCEPIAHPSNIDTPLDSKTFLSRHSMDMKFTYCDDRVTELMGYSPEDLLGRSAYEFYHALDSDSVTKSHQNLCTKGQAVSGQYRMLAKNGGYVWVETQGTVIYNSRNSQPQCIVCVNYVLSDVEEKSMIFSMDQTESLFKPHHLNRFFSPSKGGLGNEPGELLYTKLKEEPEDLTQLAPTPGDTIISLDFGNPQYQSAHSVAPPVSHSVHDAHKTSFAGDMAKMAATFSVPQAPPPSSTTPSLSSCSTPSSPGDYYTSVDSDLKVELTEKLFSLDTQETKTSGNQETDLSDLDLETLAPYIPMDGEDFQLNPICQEEPPSEIGALGTNQQSFSNITSLFQPLGSPSAAHFQPNMSSGGEKQSINGGPVESWPSVPYSRGPMQMPPYHDPASTPLSSMGGRQNVQWPPDPPLPSKPGMMDPLAAKRSCQTGPANRIPPYLQRPMENFVQNYRDVSPARLALANSFKRSFTQMTMSETAPTKSQHPMWKRLRNESCAVIDRKSLSTSALSDKGMANNGGMDHQHRKTQYSGSQTGQATKRFREPCCNYREFNMQPSSKMDGIASRLIGPSFETYSLPELTRYDCEVNVPLQGNLHLLQGSDLLRALDQAT</sequence>
<dbReference type="PANTHER" id="PTHR23043">
    <property type="entry name" value="HYPOXIA-INDUCIBLE FACTOR 1 ALPHA"/>
    <property type="match status" value="1"/>
</dbReference>
<evidence type="ECO:0000256" key="10">
    <source>
        <dbReference type="SAM" id="MobiDB-lite"/>
    </source>
</evidence>
<evidence type="ECO:0000259" key="11">
    <source>
        <dbReference type="PROSITE" id="PS50112"/>
    </source>
</evidence>
<evidence type="ECO:0000256" key="1">
    <source>
        <dbReference type="ARBA" id="ARBA00004123"/>
    </source>
</evidence>
<dbReference type="InterPro" id="IPR013655">
    <property type="entry name" value="PAS_fold_3"/>
</dbReference>
<evidence type="ECO:0008006" key="15">
    <source>
        <dbReference type="Google" id="ProtNLM"/>
    </source>
</evidence>
<keyword evidence="6" id="KW-0010">Activator</keyword>
<dbReference type="Gene3D" id="4.10.280.10">
    <property type="entry name" value="Helix-loop-helix DNA-binding domain"/>
    <property type="match status" value="1"/>
</dbReference>
<dbReference type="SMART" id="SM00091">
    <property type="entry name" value="PAS"/>
    <property type="match status" value="2"/>
</dbReference>
<dbReference type="SMART" id="SM00086">
    <property type="entry name" value="PAC"/>
    <property type="match status" value="1"/>
</dbReference>
<dbReference type="Pfam" id="PF23171">
    <property type="entry name" value="bHLH_HIF1A"/>
    <property type="match status" value="1"/>
</dbReference>
<evidence type="ECO:0000256" key="8">
    <source>
        <dbReference type="ARBA" id="ARBA00023242"/>
    </source>
</evidence>
<dbReference type="InterPro" id="IPR035965">
    <property type="entry name" value="PAS-like_dom_sf"/>
</dbReference>
<feature type="domain" description="PAS" evidence="11">
    <location>
        <begin position="302"/>
        <end position="353"/>
    </location>
</feature>
<keyword evidence="2" id="KW-0677">Repeat</keyword>
<feature type="domain" description="PAS" evidence="11">
    <location>
        <begin position="148"/>
        <end position="212"/>
    </location>
</feature>
<evidence type="ECO:0000256" key="5">
    <source>
        <dbReference type="ARBA" id="ARBA00023125"/>
    </source>
</evidence>